<accession>A0ABD3PD32</accession>
<keyword evidence="2" id="KW-1185">Reference proteome</keyword>
<gene>
    <name evidence="1" type="ORF">HJC23_001940</name>
</gene>
<dbReference type="EMBL" id="JABMIG020000212">
    <property type="protein sequence ID" value="KAL3785669.1"/>
    <property type="molecule type" value="Genomic_DNA"/>
</dbReference>
<name>A0ABD3PD32_9STRA</name>
<evidence type="ECO:0000313" key="1">
    <source>
        <dbReference type="EMBL" id="KAL3785669.1"/>
    </source>
</evidence>
<evidence type="ECO:0000313" key="2">
    <source>
        <dbReference type="Proteomes" id="UP001516023"/>
    </source>
</evidence>
<dbReference type="Proteomes" id="UP001516023">
    <property type="component" value="Unassembled WGS sequence"/>
</dbReference>
<reference evidence="1 2" key="1">
    <citation type="journal article" date="2020" name="G3 (Bethesda)">
        <title>Improved Reference Genome for Cyclotella cryptica CCMP332, a Model for Cell Wall Morphogenesis, Salinity Adaptation, and Lipid Production in Diatoms (Bacillariophyta).</title>
        <authorList>
            <person name="Roberts W.R."/>
            <person name="Downey K.M."/>
            <person name="Ruck E.C."/>
            <person name="Traller J.C."/>
            <person name="Alverson A.J."/>
        </authorList>
    </citation>
    <scope>NUCLEOTIDE SEQUENCE [LARGE SCALE GENOMIC DNA]</scope>
    <source>
        <strain evidence="1 2">CCMP332</strain>
    </source>
</reference>
<organism evidence="1 2">
    <name type="scientific">Cyclotella cryptica</name>
    <dbReference type="NCBI Taxonomy" id="29204"/>
    <lineage>
        <taxon>Eukaryota</taxon>
        <taxon>Sar</taxon>
        <taxon>Stramenopiles</taxon>
        <taxon>Ochrophyta</taxon>
        <taxon>Bacillariophyta</taxon>
        <taxon>Coscinodiscophyceae</taxon>
        <taxon>Thalassiosirophycidae</taxon>
        <taxon>Stephanodiscales</taxon>
        <taxon>Stephanodiscaceae</taxon>
        <taxon>Cyclotella</taxon>
    </lineage>
</organism>
<dbReference type="AlphaFoldDB" id="A0ABD3PD32"/>
<proteinExistence type="predicted"/>
<sequence length="160" mass="18102">MCDSFTSVKPSSSMCRRLSCVVPCETIFEKPIEQVNLEAFNSSDVASLKTKDPFLYYSIPAVKKAEVLQKELDLSSSDPLANFSRRQYRNPKQACDEKRVSLTVTRCSRVSFECHTDLLLQDLINDINDVDSDGEDAFDNFLICLENAASVHNLDIFYKV</sequence>
<protein>
    <submittedName>
        <fullName evidence="1">Uncharacterized protein</fullName>
    </submittedName>
</protein>
<comment type="caution">
    <text evidence="1">The sequence shown here is derived from an EMBL/GenBank/DDBJ whole genome shotgun (WGS) entry which is preliminary data.</text>
</comment>